<feature type="region of interest" description="Disordered" evidence="9">
    <location>
        <begin position="527"/>
        <end position="688"/>
    </location>
</feature>
<dbReference type="SUPFAM" id="SSF57716">
    <property type="entry name" value="Glucocorticoid receptor-like (DNA-binding domain)"/>
    <property type="match status" value="1"/>
</dbReference>
<dbReference type="SUPFAM" id="SSF57667">
    <property type="entry name" value="beta-beta-alpha zinc fingers"/>
    <property type="match status" value="2"/>
</dbReference>
<evidence type="ECO:0000256" key="6">
    <source>
        <dbReference type="ARBA" id="ARBA00037948"/>
    </source>
</evidence>
<dbReference type="SMART" id="SM00355">
    <property type="entry name" value="ZnF_C2H2"/>
    <property type="match status" value="6"/>
</dbReference>
<feature type="domain" description="C2H2-type" evidence="10">
    <location>
        <begin position="192"/>
        <end position="216"/>
    </location>
</feature>
<name>A0ABM3M357_BICAN</name>
<keyword evidence="1 8" id="KW-0479">Metal-binding</keyword>
<proteinExistence type="inferred from homology"/>
<reference evidence="13" key="1">
    <citation type="submission" date="2025-08" db="UniProtKB">
        <authorList>
            <consortium name="RefSeq"/>
        </authorList>
    </citation>
    <scope>IDENTIFICATION</scope>
</reference>
<organism evidence="12 13">
    <name type="scientific">Bicyclus anynana</name>
    <name type="common">Squinting bush brown butterfly</name>
    <dbReference type="NCBI Taxonomy" id="110368"/>
    <lineage>
        <taxon>Eukaryota</taxon>
        <taxon>Metazoa</taxon>
        <taxon>Ecdysozoa</taxon>
        <taxon>Arthropoda</taxon>
        <taxon>Hexapoda</taxon>
        <taxon>Insecta</taxon>
        <taxon>Pterygota</taxon>
        <taxon>Neoptera</taxon>
        <taxon>Endopterygota</taxon>
        <taxon>Lepidoptera</taxon>
        <taxon>Glossata</taxon>
        <taxon>Ditrysia</taxon>
        <taxon>Papilionoidea</taxon>
        <taxon>Nymphalidae</taxon>
        <taxon>Satyrinae</taxon>
        <taxon>Satyrini</taxon>
        <taxon>Mycalesina</taxon>
        <taxon>Bicyclus</taxon>
    </lineage>
</organism>
<evidence type="ECO:0000313" key="12">
    <source>
        <dbReference type="Proteomes" id="UP001652582"/>
    </source>
</evidence>
<dbReference type="PANTHER" id="PTHR24388:SF104">
    <property type="entry name" value="AT-RICH BINDING PROTEIN-RELATED"/>
    <property type="match status" value="1"/>
</dbReference>
<evidence type="ECO:0000259" key="11">
    <source>
        <dbReference type="PROSITE" id="PS51915"/>
    </source>
</evidence>
<dbReference type="PROSITE" id="PS51915">
    <property type="entry name" value="ZAD"/>
    <property type="match status" value="1"/>
</dbReference>
<sequence>MLPTFLLLNRMINRRRNMRKIKKPVKNDKSKLNTDCCRTCLATEELVDIFYDQECDEKRSEDLRLVTGLEIKLNDGLSQKICNRCIESMESALQFRHSSRRAYKSLLASLGSKSKKKFRSKPNKSIKRIKNEKLEVDIDVYDDDVYAQTDDFQNDTGYTYDEHEDSVPVKLEQEAEPQARRKRDTIPNALSYKCNTCSKEFRMKTTYKAHLRFHTNYCVCETCGKRCRNNNQLQEHKRARHGLGRIHKCAYCEYSSATKEALTIHERRHTGERPYICDHCGATFHRRSNLVQHIAIHLPEKNFQCPICFKREKSRKLVQVHTHKYHAQRQYRYWCPVCRDSFARPSNARRHLARAHHVPRERQGRIERFEFDKDEAEMVPLGDILDRVSDMLGYSKPDAPGDWIVVDSIGESYTSSAKKRKPDNPTEESLVIDKYKKKLESSAGKKENSGVKQRNLAIARYYEKKTEKIELEIKLLKAQLNKQCACNNTCEYKINNNDNNTTDIIDRIKKLDSKIISDRLFFKCDRSNDNGKNEINKHDRSNDNGDNRVNKRYRSNDNGDNRVNKRRRSNDSGENKVNKHDTSNDNGDNRVNKRYRSNGSGENKVNKHDTSNDSGDNRVNKRCRSNDSGQNKVNKNYGSNDSGLNKVNKNYGSNDSGENNVNKNYRSNDSGENSDDSDSNTWNHQCKSVSRSESKDNILCIDIVKCEVESP</sequence>
<dbReference type="Pfam" id="PF12874">
    <property type="entry name" value="zf-met"/>
    <property type="match status" value="1"/>
</dbReference>
<feature type="domain" description="C2H2-type" evidence="10">
    <location>
        <begin position="275"/>
        <end position="302"/>
    </location>
</feature>
<evidence type="ECO:0000256" key="9">
    <source>
        <dbReference type="SAM" id="MobiDB-lite"/>
    </source>
</evidence>
<feature type="compositionally biased region" description="Basic and acidic residues" evidence="9">
    <location>
        <begin position="604"/>
        <end position="619"/>
    </location>
</feature>
<dbReference type="Pfam" id="PF00096">
    <property type="entry name" value="zf-C2H2"/>
    <property type="match status" value="1"/>
</dbReference>
<feature type="binding site" evidence="8">
    <location>
        <position position="82"/>
    </location>
    <ligand>
        <name>Zn(2+)</name>
        <dbReference type="ChEBI" id="CHEBI:29105"/>
    </ligand>
</feature>
<dbReference type="InterPro" id="IPR036236">
    <property type="entry name" value="Znf_C2H2_sf"/>
</dbReference>
<dbReference type="Pfam" id="PF07776">
    <property type="entry name" value="zf-AD"/>
    <property type="match status" value="1"/>
</dbReference>
<feature type="domain" description="C2H2-type" evidence="10">
    <location>
        <begin position="247"/>
        <end position="274"/>
    </location>
</feature>
<evidence type="ECO:0000256" key="5">
    <source>
        <dbReference type="ARBA" id="ARBA00023242"/>
    </source>
</evidence>
<comment type="similarity">
    <text evidence="6">Belongs to the snail C2H2-type zinc-finger protein family.</text>
</comment>
<feature type="binding site" evidence="8">
    <location>
        <position position="37"/>
    </location>
    <ligand>
        <name>Zn(2+)</name>
        <dbReference type="ChEBI" id="CHEBI:29105"/>
    </ligand>
</feature>
<dbReference type="InterPro" id="IPR012934">
    <property type="entry name" value="Znf_AD"/>
</dbReference>
<dbReference type="InterPro" id="IPR013087">
    <property type="entry name" value="Znf_C2H2_type"/>
</dbReference>
<feature type="domain" description="C2H2-type" evidence="10">
    <location>
        <begin position="218"/>
        <end position="246"/>
    </location>
</feature>
<dbReference type="RefSeq" id="XP_052745925.1">
    <property type="nucleotide sequence ID" value="XM_052889965.1"/>
</dbReference>
<gene>
    <name evidence="13" type="primary">LOC112054434</name>
</gene>
<protein>
    <submittedName>
        <fullName evidence="13">RE1-silencing transcription factor A isoform X2</fullName>
    </submittedName>
</protein>
<keyword evidence="2" id="KW-0677">Repeat</keyword>
<evidence type="ECO:0000256" key="3">
    <source>
        <dbReference type="ARBA" id="ARBA00022771"/>
    </source>
</evidence>
<keyword evidence="12" id="KW-1185">Reference proteome</keyword>
<evidence type="ECO:0000256" key="2">
    <source>
        <dbReference type="ARBA" id="ARBA00022737"/>
    </source>
</evidence>
<dbReference type="Proteomes" id="UP001652582">
    <property type="component" value="Chromosome 26"/>
</dbReference>
<evidence type="ECO:0000256" key="4">
    <source>
        <dbReference type="ARBA" id="ARBA00022833"/>
    </source>
</evidence>
<evidence type="ECO:0000313" key="13">
    <source>
        <dbReference type="RefSeq" id="XP_052745925.1"/>
    </source>
</evidence>
<dbReference type="PANTHER" id="PTHR24388">
    <property type="entry name" value="ZINC FINGER PROTEIN"/>
    <property type="match status" value="1"/>
</dbReference>
<dbReference type="GeneID" id="112054434"/>
<dbReference type="PROSITE" id="PS50157">
    <property type="entry name" value="ZINC_FINGER_C2H2_2"/>
    <property type="match status" value="5"/>
</dbReference>
<keyword evidence="5" id="KW-0539">Nucleus</keyword>
<dbReference type="Gene3D" id="3.30.160.60">
    <property type="entry name" value="Classic Zinc Finger"/>
    <property type="match status" value="4"/>
</dbReference>
<keyword evidence="4 8" id="KW-0862">Zinc</keyword>
<feature type="binding site" evidence="8">
    <location>
        <position position="85"/>
    </location>
    <ligand>
        <name>Zn(2+)</name>
        <dbReference type="ChEBI" id="CHEBI:29105"/>
    </ligand>
</feature>
<feature type="compositionally biased region" description="Polar residues" evidence="9">
    <location>
        <begin position="626"/>
        <end position="665"/>
    </location>
</feature>
<dbReference type="SMART" id="SM00868">
    <property type="entry name" value="zf-AD"/>
    <property type="match status" value="1"/>
</dbReference>
<dbReference type="PROSITE" id="PS00028">
    <property type="entry name" value="ZINC_FINGER_C2H2_1"/>
    <property type="match status" value="3"/>
</dbReference>
<evidence type="ECO:0000256" key="1">
    <source>
        <dbReference type="ARBA" id="ARBA00022723"/>
    </source>
</evidence>
<evidence type="ECO:0000259" key="10">
    <source>
        <dbReference type="PROSITE" id="PS50157"/>
    </source>
</evidence>
<feature type="domain" description="ZAD" evidence="11">
    <location>
        <begin position="35"/>
        <end position="109"/>
    </location>
</feature>
<feature type="compositionally biased region" description="Basic and acidic residues" evidence="9">
    <location>
        <begin position="527"/>
        <end position="591"/>
    </location>
</feature>
<feature type="domain" description="C2H2-type" evidence="10">
    <location>
        <begin position="333"/>
        <end position="361"/>
    </location>
</feature>
<evidence type="ECO:0000256" key="7">
    <source>
        <dbReference type="PROSITE-ProRule" id="PRU00042"/>
    </source>
</evidence>
<keyword evidence="3 7" id="KW-0863">Zinc-finger</keyword>
<dbReference type="InterPro" id="IPR050527">
    <property type="entry name" value="Snail/Krueppel_Znf"/>
</dbReference>
<feature type="binding site" evidence="8">
    <location>
        <position position="40"/>
    </location>
    <ligand>
        <name>Zn(2+)</name>
        <dbReference type="ChEBI" id="CHEBI:29105"/>
    </ligand>
</feature>
<evidence type="ECO:0000256" key="8">
    <source>
        <dbReference type="PROSITE-ProRule" id="PRU01263"/>
    </source>
</evidence>
<dbReference type="Gene3D" id="3.40.1800.20">
    <property type="match status" value="1"/>
</dbReference>
<accession>A0ABM3M357</accession>